<dbReference type="PANTHER" id="PTHR36302:SF1">
    <property type="entry name" value="COPPER CHAPERONE PCU(A)C"/>
    <property type="match status" value="1"/>
</dbReference>
<dbReference type="EMBL" id="SSWX01000010">
    <property type="protein sequence ID" value="THJ33472.1"/>
    <property type="molecule type" value="Genomic_DNA"/>
</dbReference>
<dbReference type="InterPro" id="IPR036182">
    <property type="entry name" value="PCuAC_sf"/>
</dbReference>
<accession>A0A4V3YX22</accession>
<organism evidence="1 2">
    <name type="scientific">Lampropedia aestuarii</name>
    <dbReference type="NCBI Taxonomy" id="2562762"/>
    <lineage>
        <taxon>Bacteria</taxon>
        <taxon>Pseudomonadati</taxon>
        <taxon>Pseudomonadota</taxon>
        <taxon>Betaproteobacteria</taxon>
        <taxon>Burkholderiales</taxon>
        <taxon>Comamonadaceae</taxon>
        <taxon>Lampropedia</taxon>
    </lineage>
</organism>
<evidence type="ECO:0000313" key="2">
    <source>
        <dbReference type="Proteomes" id="UP000306236"/>
    </source>
</evidence>
<dbReference type="OrthoDB" id="9796962at2"/>
<reference evidence="1 2" key="1">
    <citation type="submission" date="2019-04" db="EMBL/GenBank/DDBJ databases">
        <title>Lampropedia sp YIM MLB12 draf genome.</title>
        <authorList>
            <person name="Wang Y.-X."/>
        </authorList>
    </citation>
    <scope>NUCLEOTIDE SEQUENCE [LARGE SCALE GENOMIC DNA]</scope>
    <source>
        <strain evidence="1 2">YIM MLB12</strain>
    </source>
</reference>
<name>A0A4V3YX22_9BURK</name>
<dbReference type="AlphaFoldDB" id="A0A4V3YX22"/>
<gene>
    <name evidence="1" type="ORF">E8K88_09315</name>
</gene>
<dbReference type="Proteomes" id="UP000306236">
    <property type="component" value="Unassembled WGS sequence"/>
</dbReference>
<dbReference type="SUPFAM" id="SSF110087">
    <property type="entry name" value="DR1885-like metal-binding protein"/>
    <property type="match status" value="1"/>
</dbReference>
<sequence>MPLGACWHALRTAASAARNRPAIRLPSADVLATMRAALLHDAPTCVCFLSLHNWRIHLNLKEILTMKAFIQATVLAFAALFSLTSQAHSAEAGELTIIHPNAKPTRPGVLSSAAYFGVQNKGSDEDKILSVRSDVAKHTEIHDMKMENDVMRMFKVDGVSIPAGQTLTLGKDNKLHVMLMELKEPLKVGDKFTLTITFEKAGEVPVEVWVEEPKAADAAAAGHEGH</sequence>
<dbReference type="InterPro" id="IPR007410">
    <property type="entry name" value="LpqE-like"/>
</dbReference>
<comment type="caution">
    <text evidence="1">The sequence shown here is derived from an EMBL/GenBank/DDBJ whole genome shotgun (WGS) entry which is preliminary data.</text>
</comment>
<evidence type="ECO:0000313" key="1">
    <source>
        <dbReference type="EMBL" id="THJ33472.1"/>
    </source>
</evidence>
<proteinExistence type="predicted"/>
<dbReference type="InterPro" id="IPR058248">
    <property type="entry name" value="Lxx211020-like"/>
</dbReference>
<dbReference type="Pfam" id="PF04314">
    <property type="entry name" value="PCuAC"/>
    <property type="match status" value="1"/>
</dbReference>
<dbReference type="PANTHER" id="PTHR36302">
    <property type="entry name" value="BLR7088 PROTEIN"/>
    <property type="match status" value="1"/>
</dbReference>
<dbReference type="Gene3D" id="2.60.40.1890">
    <property type="entry name" value="PCu(A)C copper chaperone"/>
    <property type="match status" value="1"/>
</dbReference>
<keyword evidence="2" id="KW-1185">Reference proteome</keyword>
<protein>
    <submittedName>
        <fullName evidence="1">Copper chaperone PCu(A)C</fullName>
    </submittedName>
</protein>